<dbReference type="Proteomes" id="UP000323380">
    <property type="component" value="Unassembled WGS sequence"/>
</dbReference>
<evidence type="ECO:0000313" key="6">
    <source>
        <dbReference type="EMBL" id="TYB45541.1"/>
    </source>
</evidence>
<dbReference type="RefSeq" id="WP_067894898.1">
    <property type="nucleotide sequence ID" value="NZ_VSFG01000003.1"/>
</dbReference>
<dbReference type="NCBIfam" id="TIGR04269">
    <property type="entry name" value="SAM_SPASM_FxsB"/>
    <property type="match status" value="1"/>
</dbReference>
<dbReference type="GO" id="GO:0051536">
    <property type="term" value="F:iron-sulfur cluster binding"/>
    <property type="evidence" value="ECO:0007669"/>
    <property type="project" value="UniProtKB-KW"/>
</dbReference>
<dbReference type="InterPro" id="IPR013785">
    <property type="entry name" value="Aldolase_TIM"/>
</dbReference>
<keyword evidence="7" id="KW-1185">Reference proteome</keyword>
<dbReference type="InterPro" id="IPR007197">
    <property type="entry name" value="rSAM"/>
</dbReference>
<dbReference type="SFLD" id="SFLDG01072">
    <property type="entry name" value="dehydrogenase_like"/>
    <property type="match status" value="1"/>
</dbReference>
<keyword evidence="4" id="KW-0411">Iron-sulfur</keyword>
<dbReference type="InterPro" id="IPR026335">
    <property type="entry name" value="rSAM_SPASM_FxsB"/>
</dbReference>
<dbReference type="GO" id="GO:0016491">
    <property type="term" value="F:oxidoreductase activity"/>
    <property type="evidence" value="ECO:0007669"/>
    <property type="project" value="InterPro"/>
</dbReference>
<gene>
    <name evidence="6" type="ORF">FXF69_19125</name>
</gene>
<dbReference type="PROSITE" id="PS51918">
    <property type="entry name" value="RADICAL_SAM"/>
    <property type="match status" value="1"/>
</dbReference>
<dbReference type="EMBL" id="VSFG01000003">
    <property type="protein sequence ID" value="TYB45541.1"/>
    <property type="molecule type" value="Genomic_DNA"/>
</dbReference>
<organism evidence="6 7">
    <name type="scientific">Actinomadura chibensis</name>
    <dbReference type="NCBI Taxonomy" id="392828"/>
    <lineage>
        <taxon>Bacteria</taxon>
        <taxon>Bacillati</taxon>
        <taxon>Actinomycetota</taxon>
        <taxon>Actinomycetes</taxon>
        <taxon>Streptosporangiales</taxon>
        <taxon>Thermomonosporaceae</taxon>
        <taxon>Actinomadura</taxon>
    </lineage>
</organism>
<sequence>MTPHADEWPATLDVPALLASGWRPSPFREFVLKVHSRCDLACDYCYMYEMADTGWRHRPRQMPGPVVDAAVARIGEHVRAHRLDSVRLVLHGGEPLLADIGLLAHTVRAARRAAGGAHVQVTVQTNGTRLDEARLRALAELEVRIGVSLDGDAAAHDRHRRRADGRGSHERVAAGLHRLTSPRHRWMFTGLLCTIDIRNDPVETYEALLRFAPPRMDFLLPHGNWRTPPPYRDPDDPESTPYADWLLRIFDRWYGDRGTGTEVRIFAEILQLLLGGRASSELLGLAPIGVAVVETDGTIEHSDLLKSVSAQAPVTGLHVSRDSFDQVLAMPTAAARQLGARGLCPTCRDCRWARVCGGGLYAHRYRPGTGFLNPSVYCADLLRLIDGVHRRLVSDLPLPFAARTGD</sequence>
<dbReference type="CDD" id="cd01335">
    <property type="entry name" value="Radical_SAM"/>
    <property type="match status" value="1"/>
</dbReference>
<evidence type="ECO:0000256" key="4">
    <source>
        <dbReference type="ARBA" id="ARBA00023014"/>
    </source>
</evidence>
<dbReference type="SFLD" id="SFLDG01386">
    <property type="entry name" value="main_SPASM_domain-containing"/>
    <property type="match status" value="1"/>
</dbReference>
<name>A0A5D0NNF3_9ACTN</name>
<reference evidence="6 7" key="1">
    <citation type="submission" date="2019-08" db="EMBL/GenBank/DDBJ databases">
        <title>Actinomadura sp. nov. CYP1-5 isolated from mountain soil.</title>
        <authorList>
            <person name="Songsumanus A."/>
            <person name="Kuncharoen N."/>
            <person name="Kudo T."/>
            <person name="Yuki M."/>
            <person name="Igarashi Y."/>
            <person name="Tanasupawat S."/>
        </authorList>
    </citation>
    <scope>NUCLEOTIDE SEQUENCE [LARGE SCALE GENOMIC DNA]</scope>
    <source>
        <strain evidence="6 7">JCM 14158</strain>
    </source>
</reference>
<evidence type="ECO:0000259" key="5">
    <source>
        <dbReference type="PROSITE" id="PS51918"/>
    </source>
</evidence>
<dbReference type="Pfam" id="PF04055">
    <property type="entry name" value="Radical_SAM"/>
    <property type="match status" value="1"/>
</dbReference>
<evidence type="ECO:0000256" key="2">
    <source>
        <dbReference type="ARBA" id="ARBA00022723"/>
    </source>
</evidence>
<dbReference type="PANTHER" id="PTHR43273">
    <property type="entry name" value="ANAEROBIC SULFATASE-MATURATING ENZYME HOMOLOG ASLB-RELATED"/>
    <property type="match status" value="1"/>
</dbReference>
<keyword evidence="2" id="KW-0479">Metal-binding</keyword>
<comment type="caution">
    <text evidence="6">The sequence shown here is derived from an EMBL/GenBank/DDBJ whole genome shotgun (WGS) entry which is preliminary data.</text>
</comment>
<dbReference type="SFLD" id="SFLDG01067">
    <property type="entry name" value="SPASM/twitch_domain_containing"/>
    <property type="match status" value="1"/>
</dbReference>
<dbReference type="AlphaFoldDB" id="A0A5D0NNF3"/>
<dbReference type="InterPro" id="IPR058240">
    <property type="entry name" value="rSAM_sf"/>
</dbReference>
<keyword evidence="1" id="KW-0949">S-adenosyl-L-methionine</keyword>
<keyword evidence="3" id="KW-0408">Iron</keyword>
<dbReference type="STRING" id="1220554.GCA_001552135_04634"/>
<accession>A0A5D0NNF3</accession>
<evidence type="ECO:0000313" key="7">
    <source>
        <dbReference type="Proteomes" id="UP000323380"/>
    </source>
</evidence>
<dbReference type="Gene3D" id="3.20.20.70">
    <property type="entry name" value="Aldolase class I"/>
    <property type="match status" value="1"/>
</dbReference>
<proteinExistence type="predicted"/>
<evidence type="ECO:0000256" key="3">
    <source>
        <dbReference type="ARBA" id="ARBA00023004"/>
    </source>
</evidence>
<dbReference type="SFLD" id="SFLDS00029">
    <property type="entry name" value="Radical_SAM"/>
    <property type="match status" value="1"/>
</dbReference>
<dbReference type="SUPFAM" id="SSF102114">
    <property type="entry name" value="Radical SAM enzymes"/>
    <property type="match status" value="1"/>
</dbReference>
<dbReference type="InterPro" id="IPR023867">
    <property type="entry name" value="Sulphatase_maturase_rSAM"/>
</dbReference>
<feature type="domain" description="Radical SAM core" evidence="5">
    <location>
        <begin position="24"/>
        <end position="257"/>
    </location>
</feature>
<protein>
    <submittedName>
        <fullName evidence="6">FxsB family radical SAM/SPASM domain protein</fullName>
    </submittedName>
</protein>
<evidence type="ECO:0000256" key="1">
    <source>
        <dbReference type="ARBA" id="ARBA00022691"/>
    </source>
</evidence>
<dbReference type="PANTHER" id="PTHR43273:SF8">
    <property type="entry name" value="RADICAL SAM DOMAIN PROTEIN"/>
    <property type="match status" value="1"/>
</dbReference>
<dbReference type="GO" id="GO:0046872">
    <property type="term" value="F:metal ion binding"/>
    <property type="evidence" value="ECO:0007669"/>
    <property type="project" value="UniProtKB-KW"/>
</dbReference>